<feature type="transmembrane region" description="Helical" evidence="2">
    <location>
        <begin position="700"/>
        <end position="719"/>
    </location>
</feature>
<keyword evidence="6" id="KW-1185">Reference proteome</keyword>
<feature type="region of interest" description="Disordered" evidence="1">
    <location>
        <begin position="383"/>
        <end position="403"/>
    </location>
</feature>
<dbReference type="InterPro" id="IPR027417">
    <property type="entry name" value="P-loop_NTPase"/>
</dbReference>
<dbReference type="Pfam" id="PF13560">
    <property type="entry name" value="HTH_31"/>
    <property type="match status" value="1"/>
</dbReference>
<dbReference type="Pfam" id="PF05729">
    <property type="entry name" value="NACHT"/>
    <property type="match status" value="1"/>
</dbReference>
<protein>
    <submittedName>
        <fullName evidence="5">Helix-turn-helix domain-containing protein</fullName>
    </submittedName>
</protein>
<dbReference type="PROSITE" id="PS50943">
    <property type="entry name" value="HTH_CROC1"/>
    <property type="match status" value="1"/>
</dbReference>
<proteinExistence type="predicted"/>
<feature type="compositionally biased region" description="Basic and acidic residues" evidence="1">
    <location>
        <begin position="117"/>
        <end position="128"/>
    </location>
</feature>
<dbReference type="InterPro" id="IPR010982">
    <property type="entry name" value="Lambda_DNA-bd_dom_sf"/>
</dbReference>
<feature type="domain" description="HTH cro/C1-type" evidence="4">
    <location>
        <begin position="34"/>
        <end position="89"/>
    </location>
</feature>
<keyword evidence="2" id="KW-0472">Membrane</keyword>
<feature type="transmembrane region" description="Helical" evidence="2">
    <location>
        <begin position="558"/>
        <end position="586"/>
    </location>
</feature>
<evidence type="ECO:0000259" key="3">
    <source>
        <dbReference type="PROSITE" id="PS50837"/>
    </source>
</evidence>
<organism evidence="5 6">
    <name type="scientific">Streptomyces zhihengii</name>
    <dbReference type="NCBI Taxonomy" id="1818004"/>
    <lineage>
        <taxon>Bacteria</taxon>
        <taxon>Bacillati</taxon>
        <taxon>Actinomycetota</taxon>
        <taxon>Actinomycetes</taxon>
        <taxon>Kitasatosporales</taxon>
        <taxon>Streptomycetaceae</taxon>
        <taxon>Streptomyces</taxon>
    </lineage>
</organism>
<feature type="transmembrane region" description="Helical" evidence="2">
    <location>
        <begin position="520"/>
        <end position="546"/>
    </location>
</feature>
<feature type="transmembrane region" description="Helical" evidence="2">
    <location>
        <begin position="739"/>
        <end position="766"/>
    </location>
</feature>
<dbReference type="SUPFAM" id="SSF52540">
    <property type="entry name" value="P-loop containing nucleoside triphosphate hydrolases"/>
    <property type="match status" value="1"/>
</dbReference>
<dbReference type="InterPro" id="IPR007111">
    <property type="entry name" value="NACHT_NTPase"/>
</dbReference>
<evidence type="ECO:0000256" key="1">
    <source>
        <dbReference type="SAM" id="MobiDB-lite"/>
    </source>
</evidence>
<feature type="transmembrane region" description="Helical" evidence="2">
    <location>
        <begin position="607"/>
        <end position="635"/>
    </location>
</feature>
<dbReference type="SMART" id="SM00530">
    <property type="entry name" value="HTH_XRE"/>
    <property type="match status" value="1"/>
</dbReference>
<name>A0ABS2UJC8_9ACTN</name>
<dbReference type="InterPro" id="IPR001387">
    <property type="entry name" value="Cro/C1-type_HTH"/>
</dbReference>
<keyword evidence="2" id="KW-0812">Transmembrane</keyword>
<reference evidence="5 6" key="1">
    <citation type="journal article" date="2016" name="Arch. Microbiol.">
        <title>Streptomyces zhihengii sp. nov., isolated from rhizospheric soil of Psammosilene tunicoides.</title>
        <authorList>
            <person name="Huang M.J."/>
            <person name="Fei J.J."/>
            <person name="Salam N."/>
            <person name="Kim C.J."/>
            <person name="Hozzein W.N."/>
            <person name="Xiao M."/>
            <person name="Huang H.Q."/>
            <person name="Li W.J."/>
        </authorList>
    </citation>
    <scope>NUCLEOTIDE SEQUENCE [LARGE SCALE GENOMIC DNA]</scope>
    <source>
        <strain evidence="5 6">YIM T102</strain>
    </source>
</reference>
<keyword evidence="2" id="KW-1133">Transmembrane helix</keyword>
<dbReference type="CDD" id="cd00093">
    <property type="entry name" value="HTH_XRE"/>
    <property type="match status" value="1"/>
</dbReference>
<dbReference type="Gene3D" id="1.10.260.40">
    <property type="entry name" value="lambda repressor-like DNA-binding domains"/>
    <property type="match status" value="1"/>
</dbReference>
<dbReference type="Proteomes" id="UP000664109">
    <property type="component" value="Unassembled WGS sequence"/>
</dbReference>
<sequence length="832" mass="89566">MALDIYVKAVPLDCGAPFTRQKGVDVTDELGPLLRELREKAGLSQLKLEERSGISATHISRIETGKSRNVRRDTVTRLLDAMEPDAEDRRRMAAVLTALQAEVPAEPVTTAPPPPDARQETLAEESPRRGPLRPESPRPAGTGLSEAVAALATETRRRLRREEEQRLVLDPYPLPVRWRSVSTTITDLEANIRRLPPGASAEPLDLNGDQHGIGDLYRSIESRRLIVLGQAGSGKSVLAVRLVLDLLRGGAGPDSGPVPVIFGIGSWDPTVHTLRGWLTDRLLRDHPYLARGASPDGTLAAALVDDGHVLPVLDGFDEMAEGLRRSALEELNRTSLPLVLTSRPDEYAMAVQPAPDSRTPLKWAAAVELTAITPADLLEYMPRATRSGPPGDGPWSRALAGRTDPQAQLRRVLDTPLMVFLARTVYGEGQTGDPGELTDASRFPTEDSLRRHLLSAFVPTVYRPRASERRAREARGREWTPERAVRWFGHLARHLVHAGRERQDIAWWQIGGSLRVSTRALAVAAVSALSVAGLVWLTNALIALFYQQVPFVAVMTQGAALGLGAGITCGALYAGMTTFGGSAFAPSRTRLSLRGGLGTGRSPARAFAARFGVMLLAGLAVGIGVSCTTTLQRVLYLDWTLKSSEVLRILATDALLLGLIFGIAFGTVFGLTAVLEAPLDVSSAATPDSLLDANRRAVRSQFCVIAPALALAIAFGGGLVTDLLDPVLGPLIWLPQDAIVIGTVGGIGGALSYALCFTAWGQWLIFVRLLLPLRGRLPWNADAFLRDAYHRGVLRRTGAVYQFRHIHLQRHLGHATLTVAPPGSAPAGPAGE</sequence>
<gene>
    <name evidence="5" type="ORF">JE024_00390</name>
</gene>
<evidence type="ECO:0000259" key="4">
    <source>
        <dbReference type="PROSITE" id="PS50943"/>
    </source>
</evidence>
<feature type="region of interest" description="Disordered" evidence="1">
    <location>
        <begin position="101"/>
        <end position="145"/>
    </location>
</feature>
<dbReference type="Gene3D" id="3.40.50.300">
    <property type="entry name" value="P-loop containing nucleotide triphosphate hydrolases"/>
    <property type="match status" value="1"/>
</dbReference>
<comment type="caution">
    <text evidence="5">The sequence shown here is derived from an EMBL/GenBank/DDBJ whole genome shotgun (WGS) entry which is preliminary data.</text>
</comment>
<dbReference type="EMBL" id="JAFEJA010000001">
    <property type="protein sequence ID" value="MBM9617208.1"/>
    <property type="molecule type" value="Genomic_DNA"/>
</dbReference>
<evidence type="ECO:0000313" key="6">
    <source>
        <dbReference type="Proteomes" id="UP000664109"/>
    </source>
</evidence>
<feature type="transmembrane region" description="Helical" evidence="2">
    <location>
        <begin position="655"/>
        <end position="679"/>
    </location>
</feature>
<feature type="domain" description="NACHT" evidence="3">
    <location>
        <begin position="223"/>
        <end position="345"/>
    </location>
</feature>
<dbReference type="SUPFAM" id="SSF47413">
    <property type="entry name" value="lambda repressor-like DNA-binding domains"/>
    <property type="match status" value="1"/>
</dbReference>
<dbReference type="PROSITE" id="PS50837">
    <property type="entry name" value="NACHT"/>
    <property type="match status" value="1"/>
</dbReference>
<evidence type="ECO:0000313" key="5">
    <source>
        <dbReference type="EMBL" id="MBM9617208.1"/>
    </source>
</evidence>
<evidence type="ECO:0000256" key="2">
    <source>
        <dbReference type="SAM" id="Phobius"/>
    </source>
</evidence>
<dbReference type="RefSeq" id="WP_205371631.1">
    <property type="nucleotide sequence ID" value="NZ_JAFEJA010000001.1"/>
</dbReference>
<accession>A0ABS2UJC8</accession>